<accession>A0A4Q4TFH0</accession>
<comment type="caution">
    <text evidence="1">The sequence shown here is derived from an EMBL/GenBank/DDBJ whole genome shotgun (WGS) entry which is preliminary data.</text>
</comment>
<dbReference type="EMBL" id="QJNU01000218">
    <property type="protein sequence ID" value="RYP04270.1"/>
    <property type="molecule type" value="Genomic_DNA"/>
</dbReference>
<organism evidence="1 2">
    <name type="scientific">Monosporascus ibericus</name>
    <dbReference type="NCBI Taxonomy" id="155417"/>
    <lineage>
        <taxon>Eukaryota</taxon>
        <taxon>Fungi</taxon>
        <taxon>Dikarya</taxon>
        <taxon>Ascomycota</taxon>
        <taxon>Pezizomycotina</taxon>
        <taxon>Sordariomycetes</taxon>
        <taxon>Xylariomycetidae</taxon>
        <taxon>Xylariales</taxon>
        <taxon>Xylariales incertae sedis</taxon>
        <taxon>Monosporascus</taxon>
    </lineage>
</organism>
<evidence type="ECO:0000313" key="2">
    <source>
        <dbReference type="Proteomes" id="UP000293360"/>
    </source>
</evidence>
<gene>
    <name evidence="1" type="ORF">DL764_004573</name>
</gene>
<name>A0A4Q4TFH0_9PEZI</name>
<evidence type="ECO:0000313" key="1">
    <source>
        <dbReference type="EMBL" id="RYP04270.1"/>
    </source>
</evidence>
<dbReference type="STRING" id="155417.A0A4Q4TFH0"/>
<keyword evidence="2" id="KW-1185">Reference proteome</keyword>
<protein>
    <submittedName>
        <fullName evidence="1">Uncharacterized protein</fullName>
    </submittedName>
</protein>
<dbReference type="AlphaFoldDB" id="A0A4Q4TFH0"/>
<sequence>MDGDVILHVIASNIGNPVVILERHPTLSNRQALMMALVPNVNLPREKPKIVSICDRSGSIAGESPNLQPALCLSTTRRENGREGWTASARPARASANSTASQAILPPTFKDLAMAASAADYSADTVFDRDDTRLITHVVKIADIFGGEY</sequence>
<reference evidence="1 2" key="1">
    <citation type="submission" date="2018-06" db="EMBL/GenBank/DDBJ databases">
        <title>Complete Genomes of Monosporascus.</title>
        <authorList>
            <person name="Robinson A.J."/>
            <person name="Natvig D.O."/>
        </authorList>
    </citation>
    <scope>NUCLEOTIDE SEQUENCE [LARGE SCALE GENOMIC DNA]</scope>
    <source>
        <strain evidence="1 2">CBS 110550</strain>
    </source>
</reference>
<dbReference type="Proteomes" id="UP000293360">
    <property type="component" value="Unassembled WGS sequence"/>
</dbReference>
<proteinExistence type="predicted"/>
<dbReference type="OrthoDB" id="1729737at2759"/>